<dbReference type="OrthoDB" id="68381at2157"/>
<accession>A0A2H4VCE8</accession>
<dbReference type="GeneID" id="35122766"/>
<dbReference type="Proteomes" id="UP000232806">
    <property type="component" value="Chromosome"/>
</dbReference>
<dbReference type="EMBL" id="CP017766">
    <property type="protein sequence ID" value="AUB55775.1"/>
    <property type="molecule type" value="Genomic_DNA"/>
</dbReference>
<reference evidence="1 2" key="1">
    <citation type="submission" date="2016-10" db="EMBL/GenBank/DDBJ databases">
        <title>Comparative genomics between deep and shallow subseafloor isolates.</title>
        <authorList>
            <person name="Ishii S."/>
            <person name="Miller J.R."/>
            <person name="Sutton G."/>
            <person name="Suzuki S."/>
            <person name="Methe B."/>
            <person name="Inagaki F."/>
            <person name="Imachi H."/>
        </authorList>
    </citation>
    <scope>NUCLEOTIDE SEQUENCE [LARGE SCALE GENOMIC DNA]</scope>
    <source>
        <strain evidence="1 2">MO-MB1</strain>
    </source>
</reference>
<name>A0A2H4VCE8_9EURY</name>
<dbReference type="AlphaFoldDB" id="A0A2H4VCE8"/>
<gene>
    <name evidence="1" type="ORF">BK007_07035</name>
</gene>
<proteinExistence type="predicted"/>
<evidence type="ECO:0000313" key="1">
    <source>
        <dbReference type="EMBL" id="AUB55775.1"/>
    </source>
</evidence>
<protein>
    <submittedName>
        <fullName evidence="1">Uncharacterized protein</fullName>
    </submittedName>
</protein>
<organism evidence="1 2">
    <name type="scientific">Methanobacterium subterraneum</name>
    <dbReference type="NCBI Taxonomy" id="59277"/>
    <lineage>
        <taxon>Archaea</taxon>
        <taxon>Methanobacteriati</taxon>
        <taxon>Methanobacteriota</taxon>
        <taxon>Methanomada group</taxon>
        <taxon>Methanobacteria</taxon>
        <taxon>Methanobacteriales</taxon>
        <taxon>Methanobacteriaceae</taxon>
        <taxon>Methanobacterium</taxon>
    </lineage>
</organism>
<sequence>MMGKDKLVERIEETELEKTQIEKDVWEKHVYLDENKVLIIGYEEEESFDEQKPGEETVRNYYWYWELRETGSWDVLFDNHDKEFSFCESVLGEFTDQDRVEDMVGDIEEEDVCTWSEQDWIEDISEDIAEEALEWLENLKK</sequence>
<evidence type="ECO:0000313" key="2">
    <source>
        <dbReference type="Proteomes" id="UP000232806"/>
    </source>
</evidence>
<dbReference type="RefSeq" id="WP_100905756.1">
    <property type="nucleotide sequence ID" value="NZ_CP017766.1"/>
</dbReference>